<dbReference type="EC" id="1.14.13.-" evidence="10"/>
<evidence type="ECO:0000256" key="1">
    <source>
        <dbReference type="ARBA" id="ARBA00001974"/>
    </source>
</evidence>
<dbReference type="Pfam" id="PF07992">
    <property type="entry name" value="Pyr_redox_2"/>
    <property type="match status" value="1"/>
</dbReference>
<keyword evidence="4" id="KW-0274">FAD</keyword>
<evidence type="ECO:0000256" key="6">
    <source>
        <dbReference type="ARBA" id="ARBA00023002"/>
    </source>
</evidence>
<sequence>MSQTIDTPPAGEQPATTDATGSATAPYDVVIVGAGVTGMYQLLLLRRRGLRVRVVEGGGDVGGTWYWNRYPGARLDSESFTYQYAFDEELLAEWDWAEMFAGQPELLRYFNRVADKHDLRRDIQFGFTVQRLVFDEERNLWEVHERGGEILHATYVIAATGVLSALNFPDIPGLETFEGEWHHTGAWPHEEVALEGKKVVVIGTGATGIQVISEVGKVAEHLTVFQRTPNWAIPLRNRPLSAQEMAEIRADYPALFPRLQRTFSGFMHEADPTTSTSVPREERLAHYEDLYQRPGFAKWQGVYHDVATDETANREYGEFLAGKIRDRVDDPEVAAQLIPTDHLFGTKRVPCETNYFETYNRPNVELVSLKTSPILEYTPRGVRTPDGEIEADVIIIATGFEAFTGALNRIEIRGVDGLLLREKWEYGPLTYMGVQVADFPNFFIMGGPHGKGGHGNSPRCSEKVVEWMADFAAWLVEHDVRRVEADPRAEKEWSEWVYEIASHSLMATANTYVYGDNIPGRPRAYLAYSGSLPDFVQKLHDSRDAGWSGFVLTR</sequence>
<dbReference type="InterPro" id="IPR050775">
    <property type="entry name" value="FAD-binding_Monooxygenases"/>
</dbReference>
<organism evidence="10 11">
    <name type="scientific">Nocardioides imazamoxiresistens</name>
    <dbReference type="NCBI Taxonomy" id="3231893"/>
    <lineage>
        <taxon>Bacteria</taxon>
        <taxon>Bacillati</taxon>
        <taxon>Actinomycetota</taxon>
        <taxon>Actinomycetes</taxon>
        <taxon>Propionibacteriales</taxon>
        <taxon>Nocardioidaceae</taxon>
        <taxon>Nocardioides</taxon>
    </lineage>
</organism>
<comment type="similarity">
    <text evidence="2">Belongs to the FAD-binding monooxygenase family.</text>
</comment>
<dbReference type="Proteomes" id="UP001268542">
    <property type="component" value="Unassembled WGS sequence"/>
</dbReference>
<dbReference type="GO" id="GO:0016491">
    <property type="term" value="F:oxidoreductase activity"/>
    <property type="evidence" value="ECO:0007669"/>
    <property type="project" value="UniProtKB-KW"/>
</dbReference>
<evidence type="ECO:0000256" key="4">
    <source>
        <dbReference type="ARBA" id="ARBA00022827"/>
    </source>
</evidence>
<dbReference type="PANTHER" id="PTHR43098">
    <property type="entry name" value="L-ORNITHINE N(5)-MONOOXYGENASE-RELATED"/>
    <property type="match status" value="1"/>
</dbReference>
<feature type="region of interest" description="Disordered" evidence="8">
    <location>
        <begin position="1"/>
        <end position="21"/>
    </location>
</feature>
<dbReference type="PRINTS" id="PR00411">
    <property type="entry name" value="PNDRDTASEI"/>
</dbReference>
<dbReference type="InterPro" id="IPR023753">
    <property type="entry name" value="FAD/NAD-binding_dom"/>
</dbReference>
<dbReference type="SUPFAM" id="SSF51905">
    <property type="entry name" value="FAD/NAD(P)-binding domain"/>
    <property type="match status" value="2"/>
</dbReference>
<dbReference type="RefSeq" id="WP_315731408.1">
    <property type="nucleotide sequence ID" value="NZ_JAVYII010000001.1"/>
</dbReference>
<keyword evidence="11" id="KW-1185">Reference proteome</keyword>
<keyword evidence="5" id="KW-0521">NADP</keyword>
<protein>
    <submittedName>
        <fullName evidence="10">NAD(P)/FAD-dependent oxidoreductase</fullName>
        <ecNumber evidence="10">1.14.13.-</ecNumber>
    </submittedName>
</protein>
<evidence type="ECO:0000256" key="8">
    <source>
        <dbReference type="SAM" id="MobiDB-lite"/>
    </source>
</evidence>
<comment type="cofactor">
    <cofactor evidence="1">
        <name>FAD</name>
        <dbReference type="ChEBI" id="CHEBI:57692"/>
    </cofactor>
</comment>
<evidence type="ECO:0000256" key="7">
    <source>
        <dbReference type="ARBA" id="ARBA00023033"/>
    </source>
</evidence>
<keyword evidence="6 10" id="KW-0560">Oxidoreductase</keyword>
<dbReference type="PANTHER" id="PTHR43098:SF3">
    <property type="entry name" value="L-ORNITHINE N(5)-MONOOXYGENASE-RELATED"/>
    <property type="match status" value="1"/>
</dbReference>
<reference evidence="10 11" key="1">
    <citation type="submission" date="2023-08" db="EMBL/GenBank/DDBJ databases">
        <title>Nocardioides seae sp. nov., a bacterium isolated from a soil.</title>
        <authorList>
            <person name="Wang X."/>
        </authorList>
    </citation>
    <scope>NUCLEOTIDE SEQUENCE [LARGE SCALE GENOMIC DNA]</scope>
    <source>
        <strain evidence="10 11">YZH12</strain>
    </source>
</reference>
<gene>
    <name evidence="10" type="ORF">RDV89_03745</name>
</gene>
<dbReference type="Gene3D" id="3.50.50.60">
    <property type="entry name" value="FAD/NAD(P)-binding domain"/>
    <property type="match status" value="2"/>
</dbReference>
<evidence type="ECO:0000256" key="3">
    <source>
        <dbReference type="ARBA" id="ARBA00022630"/>
    </source>
</evidence>
<dbReference type="InterPro" id="IPR036188">
    <property type="entry name" value="FAD/NAD-bd_sf"/>
</dbReference>
<keyword evidence="7" id="KW-0503">Monooxygenase</keyword>
<accession>A0ABU3PSF8</accession>
<proteinExistence type="inferred from homology"/>
<evidence type="ECO:0000256" key="5">
    <source>
        <dbReference type="ARBA" id="ARBA00022857"/>
    </source>
</evidence>
<evidence type="ECO:0000259" key="9">
    <source>
        <dbReference type="Pfam" id="PF07992"/>
    </source>
</evidence>
<evidence type="ECO:0000313" key="11">
    <source>
        <dbReference type="Proteomes" id="UP001268542"/>
    </source>
</evidence>
<feature type="domain" description="FAD/NAD(P)-binding" evidence="9">
    <location>
        <begin position="27"/>
        <end position="244"/>
    </location>
</feature>
<dbReference type="EMBL" id="JAVYII010000001">
    <property type="protein sequence ID" value="MDT9592163.1"/>
    <property type="molecule type" value="Genomic_DNA"/>
</dbReference>
<keyword evidence="3" id="KW-0285">Flavoprotein</keyword>
<name>A0ABU3PSF8_9ACTN</name>
<evidence type="ECO:0000256" key="2">
    <source>
        <dbReference type="ARBA" id="ARBA00010139"/>
    </source>
</evidence>
<comment type="caution">
    <text evidence="10">The sequence shown here is derived from an EMBL/GenBank/DDBJ whole genome shotgun (WGS) entry which is preliminary data.</text>
</comment>
<evidence type="ECO:0000313" key="10">
    <source>
        <dbReference type="EMBL" id="MDT9592163.1"/>
    </source>
</evidence>